<evidence type="ECO:0000256" key="1">
    <source>
        <dbReference type="ARBA" id="ARBA00023239"/>
    </source>
</evidence>
<dbReference type="InterPro" id="IPR036663">
    <property type="entry name" value="Fumarylacetoacetase_C_sf"/>
</dbReference>
<organism evidence="3 4">
    <name type="scientific">Sphingomonas crocodyli</name>
    <dbReference type="NCBI Taxonomy" id="1979270"/>
    <lineage>
        <taxon>Bacteria</taxon>
        <taxon>Pseudomonadati</taxon>
        <taxon>Pseudomonadota</taxon>
        <taxon>Alphaproteobacteria</taxon>
        <taxon>Sphingomonadales</taxon>
        <taxon>Sphingomonadaceae</taxon>
        <taxon>Sphingomonas</taxon>
    </lineage>
</organism>
<protein>
    <submittedName>
        <fullName evidence="3">2-keto-4-pentenoate hydratase</fullName>
    </submittedName>
</protein>
<dbReference type="PANTHER" id="PTHR30143:SF0">
    <property type="entry name" value="2-KETO-4-PENTENOATE HYDRATASE"/>
    <property type="match status" value="1"/>
</dbReference>
<dbReference type="GO" id="GO:0005737">
    <property type="term" value="C:cytoplasm"/>
    <property type="evidence" value="ECO:0007669"/>
    <property type="project" value="TreeGrafter"/>
</dbReference>
<proteinExistence type="predicted"/>
<evidence type="ECO:0000313" key="3">
    <source>
        <dbReference type="EMBL" id="RVT89903.1"/>
    </source>
</evidence>
<dbReference type="Proteomes" id="UP000282971">
    <property type="component" value="Unassembled WGS sequence"/>
</dbReference>
<evidence type="ECO:0000259" key="2">
    <source>
        <dbReference type="Pfam" id="PF01557"/>
    </source>
</evidence>
<dbReference type="InterPro" id="IPR050772">
    <property type="entry name" value="Hydratase-Decarb/MhpD_sf"/>
</dbReference>
<dbReference type="Pfam" id="PF01557">
    <property type="entry name" value="FAA_hydrolase"/>
    <property type="match status" value="1"/>
</dbReference>
<dbReference type="Gene3D" id="3.90.850.10">
    <property type="entry name" value="Fumarylacetoacetase-like, C-terminal domain"/>
    <property type="match status" value="1"/>
</dbReference>
<name>A0A437LX02_9SPHN</name>
<dbReference type="InterPro" id="IPR011234">
    <property type="entry name" value="Fumarylacetoacetase-like_C"/>
</dbReference>
<keyword evidence="4" id="KW-1185">Reference proteome</keyword>
<accession>A0A437LX02</accession>
<keyword evidence="1" id="KW-0456">Lyase</keyword>
<dbReference type="AlphaFoldDB" id="A0A437LX02"/>
<dbReference type="GO" id="GO:0008684">
    <property type="term" value="F:2-oxopent-4-enoate hydratase activity"/>
    <property type="evidence" value="ECO:0007669"/>
    <property type="project" value="TreeGrafter"/>
</dbReference>
<dbReference type="PANTHER" id="PTHR30143">
    <property type="entry name" value="ACID HYDRATASE"/>
    <property type="match status" value="1"/>
</dbReference>
<reference evidence="3 4" key="1">
    <citation type="submission" date="2019-01" db="EMBL/GenBank/DDBJ databases">
        <authorList>
            <person name="Chen W.-M."/>
        </authorList>
    </citation>
    <scope>NUCLEOTIDE SEQUENCE [LARGE SCALE GENOMIC DNA]</scope>
    <source>
        <strain evidence="3 4">CCP-7</strain>
    </source>
</reference>
<sequence length="263" mass="27293">MKSVAKSFVGARRSATGLAEYPGEMPESLAEAYAIQDEAIALVGEGIGGWKVGRIWPPMSERFGAGRLAGPIFVGQVIAPGADGLIFTAGFGAAEAEYLLRIGATPEAGKTSFTLEEAANLIDVVHIGIEIASSPFAEINEHGPAVTVSDFGNNNGLIVGPEVVDWRSAGIDDVDITSRIDGEVINTARSSGFPDGVIGSARFLIENMVARGIAIEPGWWISTGAITGVHPVKVGQHFEADFGRFGTLACTIAAQPAITAAAE</sequence>
<comment type="caution">
    <text evidence="3">The sequence shown here is derived from an EMBL/GenBank/DDBJ whole genome shotgun (WGS) entry which is preliminary data.</text>
</comment>
<evidence type="ECO:0000313" key="4">
    <source>
        <dbReference type="Proteomes" id="UP000282971"/>
    </source>
</evidence>
<dbReference type="EMBL" id="SACN01000004">
    <property type="protein sequence ID" value="RVT89903.1"/>
    <property type="molecule type" value="Genomic_DNA"/>
</dbReference>
<dbReference type="OrthoDB" id="9792137at2"/>
<dbReference type="SUPFAM" id="SSF56529">
    <property type="entry name" value="FAH"/>
    <property type="match status" value="1"/>
</dbReference>
<gene>
    <name evidence="3" type="ORF">EOD43_20430</name>
</gene>
<feature type="domain" description="Fumarylacetoacetase-like C-terminal" evidence="2">
    <location>
        <begin position="95"/>
        <end position="252"/>
    </location>
</feature>